<dbReference type="PROSITE" id="PS51851">
    <property type="entry name" value="KARI_C"/>
    <property type="match status" value="1"/>
</dbReference>
<comment type="caution">
    <text evidence="15">The sequence shown here is derived from an EMBL/GenBank/DDBJ whole genome shotgun (WGS) entry which is preliminary data.</text>
</comment>
<feature type="binding site" evidence="12">
    <location>
        <position position="263"/>
    </location>
    <ligand>
        <name>Mg(2+)</name>
        <dbReference type="ChEBI" id="CHEBI:18420"/>
        <label>1</label>
    </ligand>
</feature>
<dbReference type="GO" id="GO:0009099">
    <property type="term" value="P:L-valine biosynthetic process"/>
    <property type="evidence" value="ECO:0007669"/>
    <property type="project" value="UniProtKB-UniRule"/>
</dbReference>
<dbReference type="InterPro" id="IPR013023">
    <property type="entry name" value="KARI"/>
</dbReference>
<evidence type="ECO:0000256" key="9">
    <source>
        <dbReference type="ARBA" id="ARBA00023304"/>
    </source>
</evidence>
<dbReference type="InterPro" id="IPR008927">
    <property type="entry name" value="6-PGluconate_DH-like_C_sf"/>
</dbReference>
<proteinExistence type="inferred from homology"/>
<name>A0A9N8ZFR8_FUNMO</name>
<evidence type="ECO:0000256" key="7">
    <source>
        <dbReference type="ARBA" id="ARBA00022842"/>
    </source>
</evidence>
<comment type="pathway">
    <text evidence="2">Amino-acid biosynthesis; L-valine biosynthesis; L-valine from pyruvate: step 2/4.</text>
</comment>
<dbReference type="FunFam" id="1.10.1040.10:FF:000003">
    <property type="entry name" value="Ketol-acid reductoisomerase, mitochondrial"/>
    <property type="match status" value="1"/>
</dbReference>
<evidence type="ECO:0000259" key="13">
    <source>
        <dbReference type="PROSITE" id="PS51850"/>
    </source>
</evidence>
<dbReference type="NCBIfam" id="TIGR00465">
    <property type="entry name" value="ilvC"/>
    <property type="match status" value="1"/>
</dbReference>
<evidence type="ECO:0000313" key="16">
    <source>
        <dbReference type="Proteomes" id="UP000789375"/>
    </source>
</evidence>
<dbReference type="SUPFAM" id="SSF48179">
    <property type="entry name" value="6-phosphogluconate dehydrogenase C-terminal domain-like"/>
    <property type="match status" value="1"/>
</dbReference>
<gene>
    <name evidence="15" type="ORF">FMOSSE_LOCUS3735</name>
</gene>
<keyword evidence="6 12" id="KW-0479">Metal-binding</keyword>
<evidence type="ECO:0000256" key="6">
    <source>
        <dbReference type="ARBA" id="ARBA00022723"/>
    </source>
</evidence>
<organism evidence="15 16">
    <name type="scientific">Funneliformis mosseae</name>
    <name type="common">Endomycorrhizal fungus</name>
    <name type="synonym">Glomus mosseae</name>
    <dbReference type="NCBI Taxonomy" id="27381"/>
    <lineage>
        <taxon>Eukaryota</taxon>
        <taxon>Fungi</taxon>
        <taxon>Fungi incertae sedis</taxon>
        <taxon>Mucoromycota</taxon>
        <taxon>Glomeromycotina</taxon>
        <taxon>Glomeromycetes</taxon>
        <taxon>Glomerales</taxon>
        <taxon>Glomeraceae</taxon>
        <taxon>Funneliformis</taxon>
    </lineage>
</organism>
<evidence type="ECO:0000256" key="3">
    <source>
        <dbReference type="ARBA" id="ARBA00004885"/>
    </source>
</evidence>
<feature type="binding site" evidence="12">
    <location>
        <position position="259"/>
    </location>
    <ligand>
        <name>Mg(2+)</name>
        <dbReference type="ChEBI" id="CHEBI:18420"/>
        <label>1</label>
    </ligand>
</feature>
<evidence type="ECO:0000256" key="1">
    <source>
        <dbReference type="ARBA" id="ARBA00001946"/>
    </source>
</evidence>
<keyword evidence="7 12" id="KW-0460">Magnesium</keyword>
<evidence type="ECO:0000256" key="5">
    <source>
        <dbReference type="ARBA" id="ARBA00022605"/>
    </source>
</evidence>
<keyword evidence="9 12" id="KW-0100">Branched-chain amino acid biosynthesis</keyword>
<evidence type="ECO:0000256" key="10">
    <source>
        <dbReference type="ARBA" id="ARBA00030209"/>
    </source>
</evidence>
<dbReference type="InterPro" id="IPR013116">
    <property type="entry name" value="KARI_N"/>
</dbReference>
<evidence type="ECO:0000256" key="8">
    <source>
        <dbReference type="ARBA" id="ARBA00023002"/>
    </source>
</evidence>
<feature type="binding site" evidence="12">
    <location>
        <position position="259"/>
    </location>
    <ligand>
        <name>Mg(2+)</name>
        <dbReference type="ChEBI" id="CHEBI:18420"/>
        <label>2</label>
    </ligand>
</feature>
<accession>A0A9N8ZFR8</accession>
<dbReference type="InterPro" id="IPR013328">
    <property type="entry name" value="6PGD_dom2"/>
</dbReference>
<keyword evidence="8 12" id="KW-0560">Oxidoreductase</keyword>
<dbReference type="GO" id="GO:0046872">
    <property type="term" value="F:metal ion binding"/>
    <property type="evidence" value="ECO:0007669"/>
    <property type="project" value="UniProtKB-UniRule"/>
</dbReference>
<sequence>MNSTRFLFRSLSRSSNAFTFLRQQRQVTVGSRAFSILSSSTVKKPAIVKFNVLNVQKHSQPIQIRTLKTLDFSGTKENIYERSDWPKDKFQAFLKNDTIAIIGYGPQGSGQSLNARDNGLNVILGLREGRSWNEALADGWVPGKTLFSIDEALNKGTIIFNLLSDAAQKELWPQFVPHLTKGKTLYFSHGFSIVYKDDTHVIPPKDIDFIYFGGRGINSSIAVFQDVTGKAKDKAVALGVAIGSGYLYETSFEREVFSDLVGERGVLMGAIQGLFLAQYEVLRSRGHTPSEAFNETVEEATQSLYPLIGANGMDWMYAACSTTAQRGALDWYKPFRDAAKPVFEKLYDSVADGTEARRTLEKNSLPTYREELEKELKEISDSEIWSAGKVVRSLRPEKKMK</sequence>
<dbReference type="AlphaFoldDB" id="A0A9N8ZFR8"/>
<protein>
    <recommendedName>
        <fullName evidence="11">Acetohydroxy-acid reductoisomerase</fullName>
    </recommendedName>
    <alternativeName>
        <fullName evidence="10">Alpha-keto-beta-hydroxylacyl reductoisomerase</fullName>
    </alternativeName>
</protein>
<dbReference type="InterPro" id="IPR000506">
    <property type="entry name" value="KARI_C"/>
</dbReference>
<dbReference type="Proteomes" id="UP000789375">
    <property type="component" value="Unassembled WGS sequence"/>
</dbReference>
<evidence type="ECO:0000313" key="15">
    <source>
        <dbReference type="EMBL" id="CAG8495035.1"/>
    </source>
</evidence>
<comment type="cofactor">
    <cofactor evidence="1">
        <name>Mg(2+)</name>
        <dbReference type="ChEBI" id="CHEBI:18420"/>
    </cofactor>
</comment>
<feature type="binding site" evidence="12">
    <location>
        <position position="295"/>
    </location>
    <ligand>
        <name>Mg(2+)</name>
        <dbReference type="ChEBI" id="CHEBI:18420"/>
        <label>2</label>
    </ligand>
</feature>
<dbReference type="PANTHER" id="PTHR21371">
    <property type="entry name" value="KETOL-ACID REDUCTOISOMERASE, MITOCHONDRIAL"/>
    <property type="match status" value="1"/>
</dbReference>
<dbReference type="Pfam" id="PF07991">
    <property type="entry name" value="KARI_N"/>
    <property type="match status" value="1"/>
</dbReference>
<feature type="binding site" evidence="12">
    <location>
        <position position="299"/>
    </location>
    <ligand>
        <name>Mg(2+)</name>
        <dbReference type="ChEBI" id="CHEBI:18420"/>
        <label>2</label>
    </ligand>
</feature>
<feature type="domain" description="KARI N-terminal Rossmann" evidence="13">
    <location>
        <begin position="75"/>
        <end position="268"/>
    </location>
</feature>
<dbReference type="InterPro" id="IPR036291">
    <property type="entry name" value="NAD(P)-bd_dom_sf"/>
</dbReference>
<feature type="binding site" evidence="12">
    <location>
        <position position="321"/>
    </location>
    <ligand>
        <name>substrate</name>
    </ligand>
</feature>
<feature type="domain" description="KARI C-terminal knotted" evidence="14">
    <location>
        <begin position="251"/>
        <end position="398"/>
    </location>
</feature>
<comment type="similarity">
    <text evidence="4 12">Belongs to the ketol-acid reductoisomerase family.</text>
</comment>
<dbReference type="Gene3D" id="1.10.1040.10">
    <property type="entry name" value="N-(1-d-carboxylethyl)-l-norvaline Dehydrogenase, domain 2"/>
    <property type="match status" value="3"/>
</dbReference>
<evidence type="ECO:0000256" key="12">
    <source>
        <dbReference type="PROSITE-ProRule" id="PRU01198"/>
    </source>
</evidence>
<evidence type="ECO:0000256" key="2">
    <source>
        <dbReference type="ARBA" id="ARBA00004864"/>
    </source>
</evidence>
<dbReference type="GO" id="GO:0004455">
    <property type="term" value="F:ketol-acid reductoisomerase activity"/>
    <property type="evidence" value="ECO:0007669"/>
    <property type="project" value="UniProtKB-UniRule"/>
</dbReference>
<keyword evidence="5 12" id="KW-0028">Amino-acid biosynthesis</keyword>
<dbReference type="PANTHER" id="PTHR21371:SF1">
    <property type="entry name" value="KETOL-ACID REDUCTOISOMERASE, MITOCHONDRIAL"/>
    <property type="match status" value="1"/>
</dbReference>
<evidence type="ECO:0000256" key="11">
    <source>
        <dbReference type="ARBA" id="ARBA00030593"/>
    </source>
</evidence>
<keyword evidence="16" id="KW-1185">Reference proteome</keyword>
<evidence type="ECO:0000256" key="4">
    <source>
        <dbReference type="ARBA" id="ARBA00010318"/>
    </source>
</evidence>
<comment type="pathway">
    <text evidence="3">Amino-acid biosynthesis; L-isoleucine biosynthesis; L-isoleucine from 2-oxobutanoate: step 2/4.</text>
</comment>
<dbReference type="GO" id="GO:0005739">
    <property type="term" value="C:mitochondrion"/>
    <property type="evidence" value="ECO:0007669"/>
    <property type="project" value="TreeGrafter"/>
</dbReference>
<dbReference type="Pfam" id="PF01450">
    <property type="entry name" value="KARI_C"/>
    <property type="match status" value="1"/>
</dbReference>
<dbReference type="GO" id="GO:0009097">
    <property type="term" value="P:isoleucine biosynthetic process"/>
    <property type="evidence" value="ECO:0007669"/>
    <property type="project" value="UniProtKB-UniRule"/>
</dbReference>
<dbReference type="PROSITE" id="PS51850">
    <property type="entry name" value="KARI_N"/>
    <property type="match status" value="1"/>
</dbReference>
<dbReference type="Gene3D" id="3.40.50.720">
    <property type="entry name" value="NAD(P)-binding Rossmann-like Domain"/>
    <property type="match status" value="1"/>
</dbReference>
<dbReference type="SUPFAM" id="SSF51735">
    <property type="entry name" value="NAD(P)-binding Rossmann-fold domains"/>
    <property type="match status" value="1"/>
</dbReference>
<evidence type="ECO:0000259" key="14">
    <source>
        <dbReference type="PROSITE" id="PS51851"/>
    </source>
</evidence>
<reference evidence="15" key="1">
    <citation type="submission" date="2021-06" db="EMBL/GenBank/DDBJ databases">
        <authorList>
            <person name="Kallberg Y."/>
            <person name="Tangrot J."/>
            <person name="Rosling A."/>
        </authorList>
    </citation>
    <scope>NUCLEOTIDE SEQUENCE</scope>
    <source>
        <strain evidence="15">87-6 pot B 2015</strain>
    </source>
</reference>
<dbReference type="EMBL" id="CAJVPP010000578">
    <property type="protein sequence ID" value="CAG8495035.1"/>
    <property type="molecule type" value="Genomic_DNA"/>
</dbReference>